<keyword evidence="2" id="KW-1185">Reference proteome</keyword>
<accession>A0A9P4X792</accession>
<gene>
    <name evidence="1" type="ORF">CFAM422_010931</name>
</gene>
<organism evidence="1 2">
    <name type="scientific">Trichoderma lentiforme</name>
    <dbReference type="NCBI Taxonomy" id="1567552"/>
    <lineage>
        <taxon>Eukaryota</taxon>
        <taxon>Fungi</taxon>
        <taxon>Dikarya</taxon>
        <taxon>Ascomycota</taxon>
        <taxon>Pezizomycotina</taxon>
        <taxon>Sordariomycetes</taxon>
        <taxon>Hypocreomycetidae</taxon>
        <taxon>Hypocreales</taxon>
        <taxon>Hypocreaceae</taxon>
        <taxon>Trichoderma</taxon>
    </lineage>
</organism>
<reference evidence="1 2" key="1">
    <citation type="submission" date="2018-06" db="EMBL/GenBank/DDBJ databases">
        <title>Genome analysis of cellulolytic fungus Trichoderma lentiforme CFAM-422.</title>
        <authorList>
            <person name="Steindorff A.S."/>
            <person name="Formighieri E.F."/>
            <person name="Midorikawa G.E.O."/>
            <person name="Tamietti M.S."/>
            <person name="Ramos E.Z."/>
            <person name="Silva A.S."/>
            <person name="Bon E.P.S."/>
            <person name="Mendes T.D."/>
            <person name="Damaso M.C.T."/>
            <person name="Favaro L.C.L."/>
        </authorList>
    </citation>
    <scope>NUCLEOTIDE SEQUENCE [LARGE SCALE GENOMIC DNA]</scope>
    <source>
        <strain evidence="1 2">CFAM-422</strain>
    </source>
</reference>
<dbReference type="EMBL" id="QLNT01000022">
    <property type="protein sequence ID" value="KAF3060863.1"/>
    <property type="molecule type" value="Genomic_DNA"/>
</dbReference>
<dbReference type="AlphaFoldDB" id="A0A9P4X792"/>
<evidence type="ECO:0000313" key="2">
    <source>
        <dbReference type="Proteomes" id="UP000801864"/>
    </source>
</evidence>
<name>A0A9P4X792_9HYPO</name>
<proteinExistence type="predicted"/>
<sequence length="95" mass="10400">MDWSKDNQLFWVFIVTDSVSGVGKDLARVLHSCEADKMTADIKAPLLYSKGEIILLCPDLNDLGAIEKSSDDFLSKETGLDVLGNKTGVSRLLRA</sequence>
<evidence type="ECO:0000313" key="1">
    <source>
        <dbReference type="EMBL" id="KAF3060863.1"/>
    </source>
</evidence>
<protein>
    <submittedName>
        <fullName evidence="1">Uncharacterized protein</fullName>
    </submittedName>
</protein>
<comment type="caution">
    <text evidence="1">The sequence shown here is derived from an EMBL/GenBank/DDBJ whole genome shotgun (WGS) entry which is preliminary data.</text>
</comment>
<dbReference type="Proteomes" id="UP000801864">
    <property type="component" value="Unassembled WGS sequence"/>
</dbReference>